<gene>
    <name evidence="2" type="ORF">Hsar01_00269</name>
</gene>
<dbReference type="EMBL" id="BAABRI010000001">
    <property type="protein sequence ID" value="GAA5481063.1"/>
    <property type="molecule type" value="Genomic_DNA"/>
</dbReference>
<evidence type="ECO:0000256" key="1">
    <source>
        <dbReference type="SAM" id="MobiDB-lite"/>
    </source>
</evidence>
<keyword evidence="3" id="KW-1185">Reference proteome</keyword>
<sequence>MVGLLMIGWQLGGPEDSATASAPESPTAAKLAERSDRPAGRYRTPDHALSRVAAIRALASPDEQMRATLALVDSLTPAELHDWLEGRWFENSGDYNLSLFNKAAKKRWRAIDPDGFAVWQVKNGDMGADGLLKEWAEKDRPRLVRFLDQHQDARLEFNLLRDSAGMDPDFVIARLEALLGGAFHGLGSEDYLVRQTLKNLAETHPGKAASLMTTLPAIWARQVELGLLSASLNQSFSEGLRSLWDRPDGLALFAETEVPDKSGKILAELGNLPAAWRSGLAADAWRYVNGPAAAEWLTVDYEAYGFSPEEKKKMLTAAIQRASYDEPRQALETLLAQDFSEKERKRAITSIFSNQQGGSREDLLALLDGDEREMAASVLEQVAQPQDVGVQKIETPDAWFSAVMDADSNRSWALIDELSRWDEKNSTGLSKAFLDLPAETKDKVVKMLSNNRGDLPMDFRAEVVRYQIESGATRGDQGVRGDEASQLAVGWMKNDPAAASQWVNSLPEGDDRLWAQKNLARNWALYDPEASQQWVNSLPAADRDAVKTYLKARK</sequence>
<evidence type="ECO:0000313" key="3">
    <source>
        <dbReference type="Proteomes" id="UP001476282"/>
    </source>
</evidence>
<proteinExistence type="predicted"/>
<feature type="compositionally biased region" description="Basic and acidic residues" evidence="1">
    <location>
        <begin position="31"/>
        <end position="43"/>
    </location>
</feature>
<reference evidence="2 3" key="1">
    <citation type="submission" date="2024-02" db="EMBL/GenBank/DDBJ databases">
        <title>Haloferula sargassicola NBRC 104335.</title>
        <authorList>
            <person name="Ichikawa N."/>
            <person name="Katano-Makiyama Y."/>
            <person name="Hidaka K."/>
        </authorList>
    </citation>
    <scope>NUCLEOTIDE SEQUENCE [LARGE SCALE GENOMIC DNA]</scope>
    <source>
        <strain evidence="2 3">NBRC 104335</strain>
    </source>
</reference>
<name>A0ABP9UHD0_9BACT</name>
<evidence type="ECO:0000313" key="2">
    <source>
        <dbReference type="EMBL" id="GAA5481063.1"/>
    </source>
</evidence>
<feature type="compositionally biased region" description="Low complexity" evidence="1">
    <location>
        <begin position="15"/>
        <end position="29"/>
    </location>
</feature>
<accession>A0ABP9UHD0</accession>
<feature type="region of interest" description="Disordered" evidence="1">
    <location>
        <begin position="15"/>
        <end position="43"/>
    </location>
</feature>
<comment type="caution">
    <text evidence="2">The sequence shown here is derived from an EMBL/GenBank/DDBJ whole genome shotgun (WGS) entry which is preliminary data.</text>
</comment>
<organism evidence="2 3">
    <name type="scientific">Haloferula sargassicola</name>
    <dbReference type="NCBI Taxonomy" id="490096"/>
    <lineage>
        <taxon>Bacteria</taxon>
        <taxon>Pseudomonadati</taxon>
        <taxon>Verrucomicrobiota</taxon>
        <taxon>Verrucomicrobiia</taxon>
        <taxon>Verrucomicrobiales</taxon>
        <taxon>Verrucomicrobiaceae</taxon>
        <taxon>Haloferula</taxon>
    </lineage>
</organism>
<protein>
    <submittedName>
        <fullName evidence="2">Uncharacterized protein</fullName>
    </submittedName>
</protein>
<dbReference type="Proteomes" id="UP001476282">
    <property type="component" value="Unassembled WGS sequence"/>
</dbReference>